<reference evidence="8 9" key="1">
    <citation type="journal article" date="2018" name="Sci. Rep.">
        <title>Comparative analysis of the Pocillopora damicornis genome highlights role of immune system in coral evolution.</title>
        <authorList>
            <person name="Cunning R."/>
            <person name="Bay R.A."/>
            <person name="Gillette P."/>
            <person name="Baker A.C."/>
            <person name="Traylor-Knowles N."/>
        </authorList>
    </citation>
    <scope>NUCLEOTIDE SEQUENCE [LARGE SCALE GENOMIC DNA]</scope>
    <source>
        <strain evidence="8">RSMAS</strain>
        <tissue evidence="8">Whole animal</tissue>
    </source>
</reference>
<dbReference type="InterPro" id="IPR000562">
    <property type="entry name" value="FN_type2_dom"/>
</dbReference>
<evidence type="ECO:0000313" key="9">
    <source>
        <dbReference type="Proteomes" id="UP000275408"/>
    </source>
</evidence>
<evidence type="ECO:0000259" key="6">
    <source>
        <dbReference type="PROSITE" id="PS50234"/>
    </source>
</evidence>
<dbReference type="SUPFAM" id="SSF57440">
    <property type="entry name" value="Kringle-like"/>
    <property type="match status" value="1"/>
</dbReference>
<sequence length="1972" mass="219536">MLNIAIILLFVVLNFRSTVAEDGAMCRMKTRDNKCCVFPFTYRGKTYDSCVSIRANSRWCSLSPSYDKDRKYGYCKGLEGKITGDDQAWIYANGRYLGTDNGRWNVPQSFFFPAELEVVAIYVKNRGGPSGFIASFANGIVTDNEWKCTTQAIRNWQTTAFDDSNWPAATIHTGNSGGARVNAIASGAKWIGPSNKNAGSFYCRRHMTYFGEKPMVGGSCDKPLGLQSGWLTNSQIRASSVLDGLRHAAWRARLYMPRQYSFAGAWSARTNNYYQWIEVFGGNADKNSVVKHTISPSIEGRLLRLHPRSWNGHISLRMELYGCLKVCKVDIGILMDESGSVQAEEFEREKNFVKGLADHFQLGPRATQFGVITFSTQAQLDIMLNQYSSLSSFQSGVNKIEYKGGWTYTGRALNLAYSQLFTSSKGARGNVARVLVIITDGQSTGGINTLRDPIKKLKDDSVNIISIGVGNKANVHELKFMATSPTSTHVYSVQNMDQLKNLIGSITSSSCSTYNCRYVTCDYNQWSDWSASCGISMRRTRTLSKVNERYIKRQGGCSGLKVTCDRQLTELKTTNCPCVTVTCSWNSWGSWSSTCGRMTRQRTSKVTQSIINRPSCKGCKGEVGILMDESGSINDDDFTKEQDFIVDLANGFTNFGPNGLQMGVISYSTDAYLDIKLNQFSNKMQFIKAVRQIKQFKGWTYTNKALIVAKNQLFQLSNGARPGVTKILIVLTDGASTNGYKSLKVPLQNLKESYVNIFAIGIGQNINKQELELMATGPVNEHVFYVADMEELQTLLTALGESACKKYKCEYMKCDYSVWSTWSTTCGKGMTRKRTLTKMTKHTIEQQGGCSGLPTTCNKQNVETKDSICKCFVRDAPSEIRFTKYLNWYVAEFCAVLLSAVQDLQVLRFSLPSRKISPCKYVTCSWNSWGSWSGTCGRITRQRTSKATQHVVNRPNCNGLQTSCPAPQTESTFISCCKVELGVLMDESGSITPGDFIREKNFIAALANGFSNFGPNGIQMGVIKFSTGANVEIKLNQHATKASFMAAARKIRQIGGWTYTGKALTLAKTELFKGSNGARPGVTKMLLVITDGASTGGITSLRTPVKDLVDLRVNIFSVGVGNGLIKSELEFMASEPKNSHVFYVRDMAELPNLLHTLAQSSCQAFKCKYVTCDYSAWSEWSISCGKGMKRRKTLTKVNEHIIEQQGGCSGLTTTCEEEKVETKDMDCPCKSVKCTWKAWSDWSATCGLAERTRSIQTTEIVVPQKNCSGLPQTCDEQPEKETRKTMCTCQTVQCAWSEWSDWSATCGAAKRTRKIQTSQITVQKESCDGLPQSCPQPPESEHKTTDCACRTVNCDWEEWSSWSTSCGIGTRTRDIKETVIIVNKPNCDGLPQKCTEKPQTVSREVKCTCPTVNCEWNLWSQWSATCGAATRRRSIKTIKTTVQKLKCEGLPQSCPQPPQTEQKTTNCKCKTVNCEWALWSSWSTTCGVGTRTRNIEETAVEVFKPDCSGLPQTCPQPPESEARELKCTCPTVKCEWKQWSAWSATCGLASRTRTIETIKTTVQKLKCEGLPQSCPQPPQTEQKTSNCKCKTVNCEWSLWSSWSTTCGVGTRKRNIEETAVEVFKPDCSGLPQTCPQPPESEARELKCTCPTVKCEWKQWSAWSATCGLASRTRTIETIKTTAQKLKCEGLPQSCPQPPQTEQQTTNCKCKTVNCEWALWSSWSTTCGVGTRTRNIEETAVEVFKPDCSGLPQTCPQPPENEAREIKCDCKTVNCKRGEWEAWSATCGLATRKRSITTEQIVVQETNCDGLPQSCPSGPETETRKTMCTCQSVTCSWGNWSQWSGECGLVNRTRHIVETQTTVQAESCDGVPTKCTQQPETENNKLPDCELCYTVECNYNPWSSWSATCGNAYRRRLQVIEEIEVFKPSCDGLPLECFGDEIQEETRKTPSNYQTSSNANNLIQRDDQLTWQN</sequence>
<feature type="domain" description="F5/8 type C" evidence="5">
    <location>
        <begin position="259"/>
        <end position="323"/>
    </location>
</feature>
<feature type="domain" description="VWFA" evidence="6">
    <location>
        <begin position="330"/>
        <end position="506"/>
    </location>
</feature>
<feature type="signal peptide" evidence="4">
    <location>
        <begin position="1"/>
        <end position="20"/>
    </location>
</feature>
<dbReference type="SMART" id="SM00059">
    <property type="entry name" value="FN2"/>
    <property type="match status" value="1"/>
</dbReference>
<dbReference type="Proteomes" id="UP000275408">
    <property type="component" value="Unassembled WGS sequence"/>
</dbReference>
<dbReference type="PROSITE" id="PS51092">
    <property type="entry name" value="FN2_2"/>
    <property type="match status" value="1"/>
</dbReference>
<comment type="caution">
    <text evidence="3">Lacks conserved residue(s) required for the propagation of feature annotation.</text>
</comment>
<dbReference type="InterPro" id="IPR002035">
    <property type="entry name" value="VWF_A"/>
</dbReference>
<dbReference type="Gene3D" id="2.10.10.10">
    <property type="entry name" value="Fibronectin, type II, collagen-binding"/>
    <property type="match status" value="1"/>
</dbReference>
<dbReference type="SMART" id="SM00209">
    <property type="entry name" value="TSP1"/>
    <property type="match status" value="16"/>
</dbReference>
<organism evidence="8 9">
    <name type="scientific">Pocillopora damicornis</name>
    <name type="common">Cauliflower coral</name>
    <name type="synonym">Millepora damicornis</name>
    <dbReference type="NCBI Taxonomy" id="46731"/>
    <lineage>
        <taxon>Eukaryota</taxon>
        <taxon>Metazoa</taxon>
        <taxon>Cnidaria</taxon>
        <taxon>Anthozoa</taxon>
        <taxon>Hexacorallia</taxon>
        <taxon>Scleractinia</taxon>
        <taxon>Astrocoeniina</taxon>
        <taxon>Pocilloporidae</taxon>
        <taxon>Pocillopora</taxon>
    </lineage>
</organism>
<keyword evidence="9" id="KW-1185">Reference proteome</keyword>
<dbReference type="InterPro" id="IPR013806">
    <property type="entry name" value="Kringle-like"/>
</dbReference>
<dbReference type="InterPro" id="IPR008979">
    <property type="entry name" value="Galactose-bd-like_sf"/>
</dbReference>
<dbReference type="InterPro" id="IPR036943">
    <property type="entry name" value="FN_type2_sf"/>
</dbReference>
<dbReference type="Pfam" id="PF00040">
    <property type="entry name" value="fn2"/>
    <property type="match status" value="1"/>
</dbReference>
<evidence type="ECO:0000259" key="7">
    <source>
        <dbReference type="PROSITE" id="PS51092"/>
    </source>
</evidence>
<feature type="domain" description="Fibronectin type-II" evidence="7">
    <location>
        <begin position="31"/>
        <end position="77"/>
    </location>
</feature>
<evidence type="ECO:0000256" key="2">
    <source>
        <dbReference type="ARBA" id="ARBA00023157"/>
    </source>
</evidence>
<dbReference type="PROSITE" id="PS00023">
    <property type="entry name" value="FN2_1"/>
    <property type="match status" value="1"/>
</dbReference>
<dbReference type="OrthoDB" id="5317514at2759"/>
<dbReference type="InterPro" id="IPR050525">
    <property type="entry name" value="ECM_Assembly_Org"/>
</dbReference>
<evidence type="ECO:0008006" key="10">
    <source>
        <dbReference type="Google" id="ProtNLM"/>
    </source>
</evidence>
<gene>
    <name evidence="8" type="ORF">pdam_00006115</name>
</gene>
<dbReference type="PROSITE" id="PS50022">
    <property type="entry name" value="FA58C_3"/>
    <property type="match status" value="1"/>
</dbReference>
<dbReference type="PANTHER" id="PTHR24020:SF20">
    <property type="entry name" value="PH DOMAIN-CONTAINING PROTEIN"/>
    <property type="match status" value="1"/>
</dbReference>
<evidence type="ECO:0000313" key="8">
    <source>
        <dbReference type="EMBL" id="RMX39528.1"/>
    </source>
</evidence>
<feature type="domain" description="VWFA" evidence="6">
    <location>
        <begin position="980"/>
        <end position="1157"/>
    </location>
</feature>
<dbReference type="InterPro" id="IPR000421">
    <property type="entry name" value="FA58C"/>
</dbReference>
<evidence type="ECO:0000256" key="4">
    <source>
        <dbReference type="SAM" id="SignalP"/>
    </source>
</evidence>
<dbReference type="SMART" id="SM00231">
    <property type="entry name" value="FA58C"/>
    <property type="match status" value="1"/>
</dbReference>
<protein>
    <recommendedName>
        <fullName evidence="10">VWFA domain-containing protein</fullName>
    </recommendedName>
</protein>
<evidence type="ECO:0000256" key="3">
    <source>
        <dbReference type="PROSITE-ProRule" id="PRU00479"/>
    </source>
</evidence>
<comment type="caution">
    <text evidence="8">The sequence shown here is derived from an EMBL/GenBank/DDBJ whole genome shotgun (WGS) entry which is preliminary data.</text>
</comment>
<dbReference type="PRINTS" id="PR00453">
    <property type="entry name" value="VWFADOMAIN"/>
</dbReference>
<dbReference type="SUPFAM" id="SSF49785">
    <property type="entry name" value="Galactose-binding domain-like"/>
    <property type="match status" value="1"/>
</dbReference>
<keyword evidence="2" id="KW-1015">Disulfide bond</keyword>
<dbReference type="Pfam" id="PF00092">
    <property type="entry name" value="VWA"/>
    <property type="match status" value="3"/>
</dbReference>
<dbReference type="PROSITE" id="PS01286">
    <property type="entry name" value="FA58C_2"/>
    <property type="match status" value="1"/>
</dbReference>
<feature type="chain" id="PRO_5018297352" description="VWFA domain-containing protein" evidence="4">
    <location>
        <begin position="21"/>
        <end position="1972"/>
    </location>
</feature>
<dbReference type="CDD" id="cd00062">
    <property type="entry name" value="FN2"/>
    <property type="match status" value="1"/>
</dbReference>
<dbReference type="SMART" id="SM00327">
    <property type="entry name" value="VWA"/>
    <property type="match status" value="3"/>
</dbReference>
<dbReference type="Gene3D" id="3.40.50.410">
    <property type="entry name" value="von Willebrand factor, type A domain"/>
    <property type="match status" value="3"/>
</dbReference>
<feature type="domain" description="VWFA" evidence="6">
    <location>
        <begin position="622"/>
        <end position="799"/>
    </location>
</feature>
<dbReference type="InterPro" id="IPR036465">
    <property type="entry name" value="vWFA_dom_sf"/>
</dbReference>
<proteinExistence type="predicted"/>
<keyword evidence="1" id="KW-0677">Repeat</keyword>
<dbReference type="PROSITE" id="PS50234">
    <property type="entry name" value="VWFA"/>
    <property type="match status" value="3"/>
</dbReference>
<name>A0A3M6TDV9_POCDA</name>
<accession>A0A3M6TDV9</accession>
<dbReference type="CDD" id="cd01450">
    <property type="entry name" value="vWFA_subfamily_ECM"/>
    <property type="match status" value="2"/>
</dbReference>
<dbReference type="InterPro" id="IPR000884">
    <property type="entry name" value="TSP1_rpt"/>
</dbReference>
<keyword evidence="4" id="KW-0732">Signal</keyword>
<evidence type="ECO:0000256" key="1">
    <source>
        <dbReference type="ARBA" id="ARBA00022737"/>
    </source>
</evidence>
<dbReference type="Gene3D" id="2.60.120.260">
    <property type="entry name" value="Galactose-binding domain-like"/>
    <property type="match status" value="3"/>
</dbReference>
<dbReference type="SUPFAM" id="SSF53300">
    <property type="entry name" value="vWA-like"/>
    <property type="match status" value="3"/>
</dbReference>
<dbReference type="PANTHER" id="PTHR24020">
    <property type="entry name" value="COLLAGEN ALPHA"/>
    <property type="match status" value="1"/>
</dbReference>
<evidence type="ECO:0000259" key="5">
    <source>
        <dbReference type="PROSITE" id="PS50022"/>
    </source>
</evidence>
<dbReference type="EMBL" id="RCHS01003809">
    <property type="protein sequence ID" value="RMX39528.1"/>
    <property type="molecule type" value="Genomic_DNA"/>
</dbReference>